<feature type="non-terminal residue" evidence="7">
    <location>
        <position position="318"/>
    </location>
</feature>
<evidence type="ECO:0000259" key="6">
    <source>
        <dbReference type="PROSITE" id="PS50860"/>
    </source>
</evidence>
<evidence type="ECO:0000256" key="5">
    <source>
        <dbReference type="SAM" id="Coils"/>
    </source>
</evidence>
<dbReference type="GO" id="GO:0002161">
    <property type="term" value="F:aminoacyl-tRNA deacylase activity"/>
    <property type="evidence" value="ECO:0007669"/>
    <property type="project" value="UniProtKB-ARBA"/>
</dbReference>
<dbReference type="EMBL" id="JWHR01000035">
    <property type="protein sequence ID" value="KHS58413.1"/>
    <property type="molecule type" value="Genomic_DNA"/>
</dbReference>
<evidence type="ECO:0000313" key="7">
    <source>
        <dbReference type="EMBL" id="KHS58413.1"/>
    </source>
</evidence>
<dbReference type="GO" id="GO:0003676">
    <property type="term" value="F:nucleic acid binding"/>
    <property type="evidence" value="ECO:0007669"/>
    <property type="project" value="InterPro"/>
</dbReference>
<dbReference type="AlphaFoldDB" id="A0A0B3W047"/>
<dbReference type="GO" id="GO:0006419">
    <property type="term" value="P:alanyl-tRNA aminoacylation"/>
    <property type="evidence" value="ECO:0007669"/>
    <property type="project" value="InterPro"/>
</dbReference>
<comment type="cofactor">
    <cofactor evidence="1">
        <name>Zn(2+)</name>
        <dbReference type="ChEBI" id="CHEBI:29105"/>
    </cofactor>
</comment>
<dbReference type="RefSeq" id="WP_039678419.1">
    <property type="nucleotide sequence ID" value="NZ_JWHR01000035.1"/>
</dbReference>
<name>A0A0B3W047_9FIRM</name>
<evidence type="ECO:0000313" key="8">
    <source>
        <dbReference type="Proteomes" id="UP000031189"/>
    </source>
</evidence>
<comment type="caution">
    <text evidence="7">The sequence shown here is derived from an EMBL/GenBank/DDBJ whole genome shotgun (WGS) entry which is preliminary data.</text>
</comment>
<proteinExistence type="predicted"/>
<evidence type="ECO:0000256" key="2">
    <source>
        <dbReference type="ARBA" id="ARBA00004496"/>
    </source>
</evidence>
<dbReference type="InterPro" id="IPR012947">
    <property type="entry name" value="tRNA_SAD"/>
</dbReference>
<keyword evidence="3" id="KW-0479">Metal-binding</keyword>
<feature type="domain" description="Alanyl-transfer RNA synthetases family profile" evidence="6">
    <location>
        <begin position="1"/>
        <end position="213"/>
    </location>
</feature>
<dbReference type="InterPro" id="IPR009000">
    <property type="entry name" value="Transl_B-barrel_sf"/>
</dbReference>
<dbReference type="PANTHER" id="PTHR43462">
    <property type="entry name" value="ALANYL-TRNA EDITING PROTEIN"/>
    <property type="match status" value="1"/>
</dbReference>
<evidence type="ECO:0000256" key="4">
    <source>
        <dbReference type="ARBA" id="ARBA00022833"/>
    </source>
</evidence>
<organism evidence="7 8">
    <name type="scientific">Terrisporobacter othiniensis</name>
    <dbReference type="NCBI Taxonomy" id="1577792"/>
    <lineage>
        <taxon>Bacteria</taxon>
        <taxon>Bacillati</taxon>
        <taxon>Bacillota</taxon>
        <taxon>Clostridia</taxon>
        <taxon>Peptostreptococcales</taxon>
        <taxon>Peptostreptococcaceae</taxon>
        <taxon>Terrisporobacter</taxon>
    </lineage>
</organism>
<gene>
    <name evidence="7" type="ORF">QX51_02925</name>
</gene>
<keyword evidence="5" id="KW-0175">Coiled coil</keyword>
<dbReference type="Gene3D" id="3.30.980.10">
    <property type="entry name" value="Threonyl-trna Synthetase, Chain A, domain 2"/>
    <property type="match status" value="1"/>
</dbReference>
<dbReference type="GO" id="GO:0004813">
    <property type="term" value="F:alanine-tRNA ligase activity"/>
    <property type="evidence" value="ECO:0007669"/>
    <property type="project" value="InterPro"/>
</dbReference>
<dbReference type="OrthoDB" id="9812949at2"/>
<dbReference type="InterPro" id="IPR051335">
    <property type="entry name" value="Alanyl-tRNA_Editing_Enzymes"/>
</dbReference>
<comment type="subcellular location">
    <subcellularLocation>
        <location evidence="2">Cytoplasm</location>
    </subcellularLocation>
</comment>
<dbReference type="SMART" id="SM00863">
    <property type="entry name" value="tRNA_SAD"/>
    <property type="match status" value="1"/>
</dbReference>
<feature type="coiled-coil region" evidence="5">
    <location>
        <begin position="229"/>
        <end position="263"/>
    </location>
</feature>
<keyword evidence="4" id="KW-0862">Zinc</keyword>
<keyword evidence="8" id="KW-1185">Reference proteome</keyword>
<dbReference type="InterPro" id="IPR018163">
    <property type="entry name" value="Thr/Ala-tRNA-synth_IIc_edit"/>
</dbReference>
<dbReference type="GO" id="GO:0005737">
    <property type="term" value="C:cytoplasm"/>
    <property type="evidence" value="ECO:0007669"/>
    <property type="project" value="UniProtKB-SubCell"/>
</dbReference>
<dbReference type="Gene3D" id="2.40.30.130">
    <property type="match status" value="1"/>
</dbReference>
<dbReference type="Pfam" id="PF07973">
    <property type="entry name" value="tRNA_SAD"/>
    <property type="match status" value="1"/>
</dbReference>
<reference evidence="7 8" key="1">
    <citation type="submission" date="2014-12" db="EMBL/GenBank/DDBJ databases">
        <title>Draft genome sequence of Terrisporobacter sp. 08-306576, isolated from the blood culture of a bacteremia patient.</title>
        <authorList>
            <person name="Lund L.C."/>
            <person name="Sydenham T.V."/>
            <person name="Hogh S.V."/>
            <person name="Skov M.N."/>
            <person name="Kemp M."/>
            <person name="Justesen U.S."/>
        </authorList>
    </citation>
    <scope>NUCLEOTIDE SEQUENCE [LARGE SCALE GENOMIC DNA]</scope>
    <source>
        <strain evidence="7 8">08-306576</strain>
    </source>
</reference>
<dbReference type="PANTHER" id="PTHR43462:SF1">
    <property type="entry name" value="ALANYL-TRNA EDITING PROTEIN AARSD1"/>
    <property type="match status" value="1"/>
</dbReference>
<dbReference type="SUPFAM" id="SSF55186">
    <property type="entry name" value="ThrRS/AlaRS common domain"/>
    <property type="match status" value="1"/>
</dbReference>
<feature type="non-terminal residue" evidence="7">
    <location>
        <position position="1"/>
    </location>
</feature>
<sequence length="318" mass="37043">EMNNKYHVLLDKTAFFPGGGGQYCDLGTIDNMSVEDVYEENDKIYHVLDKKPNRIHKVKCEIDWDRREYGMQHHFGQHVISACFNNEYKAKTVGFHLGKDFATVDIEGFFKEDDIIKIESMCNEIIRENIPVEFLNINKKEAKKLKIKDDLSKLSNDIRVVKFGDLDINLCCGVHVKNTLDLRVIKIKKFEKYKKATRIEFLCGTKAIDEMLKRDNYLNKICKMLSSNEEGAYQGIEKLNNKINEANKENRKLEEIISNYEMKEMIEEAEKNGSMNIIIKTYEDKNMNYINKIANKITETENNIGLFALINNDRLNLL</sequence>
<dbReference type="GO" id="GO:0005524">
    <property type="term" value="F:ATP binding"/>
    <property type="evidence" value="ECO:0007669"/>
    <property type="project" value="InterPro"/>
</dbReference>
<accession>A0A0B3W047</accession>
<dbReference type="GO" id="GO:0046872">
    <property type="term" value="F:metal ion binding"/>
    <property type="evidence" value="ECO:0007669"/>
    <property type="project" value="UniProtKB-KW"/>
</dbReference>
<dbReference type="STRING" id="1577792.QX51_02925"/>
<dbReference type="PROSITE" id="PS50860">
    <property type="entry name" value="AA_TRNA_LIGASE_II_ALA"/>
    <property type="match status" value="1"/>
</dbReference>
<dbReference type="InterPro" id="IPR018165">
    <property type="entry name" value="Ala-tRNA-synth_IIc_core"/>
</dbReference>
<protein>
    <submittedName>
        <fullName evidence="7">Alanyl-tRNA editing protein AlaX-L</fullName>
    </submittedName>
</protein>
<dbReference type="Proteomes" id="UP000031189">
    <property type="component" value="Unassembled WGS sequence"/>
</dbReference>
<evidence type="ECO:0000256" key="3">
    <source>
        <dbReference type="ARBA" id="ARBA00022723"/>
    </source>
</evidence>
<evidence type="ECO:0000256" key="1">
    <source>
        <dbReference type="ARBA" id="ARBA00001947"/>
    </source>
</evidence>
<dbReference type="SUPFAM" id="SSF50447">
    <property type="entry name" value="Translation proteins"/>
    <property type="match status" value="1"/>
</dbReference>